<feature type="binding site" evidence="12">
    <location>
        <position position="177"/>
    </location>
    <ligand>
        <name>Mg(2+)</name>
        <dbReference type="ChEBI" id="CHEBI:18420"/>
    </ligand>
</feature>
<feature type="binding site" evidence="12">
    <location>
        <position position="176"/>
    </location>
    <ligand>
        <name>Mg(2+)</name>
        <dbReference type="ChEBI" id="CHEBI:18420"/>
    </ligand>
</feature>
<reference evidence="14 15" key="1">
    <citation type="journal article" date="2016" name="Int. J. Syst. Evol. Microbiol.">
        <title>Descriptions of Anaerotaenia torta gen. nov., sp. nov. and Anaerocolumna cellulosilytica gen. nov., sp. nov. isolated from a methanogenic reactor of cattle waste.</title>
        <authorList>
            <person name="Uek A."/>
            <person name="Ohtaki Y."/>
            <person name="Kaku N."/>
            <person name="Ueki K."/>
        </authorList>
    </citation>
    <scope>NUCLEOTIDE SEQUENCE [LARGE SCALE GENOMIC DNA]</scope>
    <source>
        <strain evidence="14 15">SN021</strain>
    </source>
</reference>
<dbReference type="RefSeq" id="WP_184093177.1">
    <property type="nucleotide sequence ID" value="NZ_AP023367.1"/>
</dbReference>
<dbReference type="SFLD" id="SFLDG01129">
    <property type="entry name" value="C1.5:_HAD__Beta-PGM__Phosphata"/>
    <property type="match status" value="1"/>
</dbReference>
<feature type="binding site" evidence="11">
    <location>
        <begin position="16"/>
        <end position="18"/>
    </location>
    <ligand>
        <name>substrate</name>
    </ligand>
</feature>
<feature type="binding site" evidence="11">
    <location>
        <begin position="51"/>
        <end position="56"/>
    </location>
    <ligand>
        <name>substrate</name>
    </ligand>
</feature>
<keyword evidence="4 12" id="KW-0460">Magnesium</keyword>
<comment type="catalytic activity">
    <reaction evidence="7">
        <text>beta-D-glucose 1-phosphate = beta-D-glucose 6-phosphate</text>
        <dbReference type="Rhea" id="RHEA:20113"/>
        <dbReference type="ChEBI" id="CHEBI:57684"/>
        <dbReference type="ChEBI" id="CHEBI:58247"/>
        <dbReference type="EC" id="5.4.2.6"/>
    </reaction>
</comment>
<evidence type="ECO:0000256" key="3">
    <source>
        <dbReference type="ARBA" id="ARBA00022723"/>
    </source>
</evidence>
<evidence type="ECO:0000256" key="9">
    <source>
        <dbReference type="ARBA" id="ARBA00044991"/>
    </source>
</evidence>
<evidence type="ECO:0000256" key="13">
    <source>
        <dbReference type="PIRSR" id="PIRSR610972-4"/>
    </source>
</evidence>
<evidence type="ECO:0000256" key="8">
    <source>
        <dbReference type="ARBA" id="ARBA00044968"/>
    </source>
</evidence>
<dbReference type="AlphaFoldDB" id="A0A6S6R2E3"/>
<feature type="binding site" evidence="11">
    <location>
        <position position="83"/>
    </location>
    <ligand>
        <name>substrate</name>
    </ligand>
</feature>
<dbReference type="Gene3D" id="1.10.150.240">
    <property type="entry name" value="Putative phosphatase, domain 2"/>
    <property type="match status" value="1"/>
</dbReference>
<proteinExistence type="inferred from homology"/>
<feature type="binding site" evidence="11">
    <location>
        <position position="152"/>
    </location>
    <ligand>
        <name>substrate</name>
    </ligand>
</feature>
<keyword evidence="6" id="KW-0119">Carbohydrate metabolism</keyword>
<dbReference type="InterPro" id="IPR036412">
    <property type="entry name" value="HAD-like_sf"/>
</dbReference>
<feature type="active site" description="Proton donor/acceptor" evidence="10">
    <location>
        <position position="18"/>
    </location>
</feature>
<dbReference type="KEGG" id="acel:acsn021_38750"/>
<dbReference type="GO" id="GO:0008801">
    <property type="term" value="F:beta-phosphoglucomutase activity"/>
    <property type="evidence" value="ECO:0007669"/>
    <property type="project" value="UniProtKB-EC"/>
</dbReference>
<dbReference type="SFLD" id="SFLDF00046">
    <property type="entry name" value="beta-phosphoglucomutase"/>
    <property type="match status" value="1"/>
</dbReference>
<feature type="binding site" evidence="11">
    <location>
        <position position="32"/>
    </location>
    <ligand>
        <name>substrate</name>
    </ligand>
</feature>
<dbReference type="NCBIfam" id="TIGR02009">
    <property type="entry name" value="PGMB-YQAB-SF"/>
    <property type="match status" value="1"/>
</dbReference>
<dbReference type="InterPro" id="IPR010976">
    <property type="entry name" value="B-phosphoglucomutase_hydrolase"/>
</dbReference>
<evidence type="ECO:0000256" key="10">
    <source>
        <dbReference type="PIRSR" id="PIRSR610972-1"/>
    </source>
</evidence>
<evidence type="ECO:0000256" key="11">
    <source>
        <dbReference type="PIRSR" id="PIRSR610972-2"/>
    </source>
</evidence>
<name>A0A6S6R2E3_9FIRM</name>
<comment type="similarity">
    <text evidence="1">Belongs to the HAD-like hydrolase superfamily. CbbY/CbbZ/Gph/YieH family.</text>
</comment>
<evidence type="ECO:0000313" key="15">
    <source>
        <dbReference type="Proteomes" id="UP000515561"/>
    </source>
</evidence>
<evidence type="ECO:0000256" key="5">
    <source>
        <dbReference type="ARBA" id="ARBA00023235"/>
    </source>
</evidence>
<dbReference type="SUPFAM" id="SSF56784">
    <property type="entry name" value="HAD-like"/>
    <property type="match status" value="1"/>
</dbReference>
<dbReference type="GO" id="GO:0000287">
    <property type="term" value="F:magnesium ion binding"/>
    <property type="evidence" value="ECO:0007669"/>
    <property type="project" value="InterPro"/>
</dbReference>
<sequence>MQEIVKKKEIKGLLFDLDGVIVDTAKYHYLAWKKLADDMGIPFTTGNNERLKGVSRKRSLEIILEIGNLSLSEEEKEKNCEKKNALYLTYIKQLTEEEVLPGVRKFLTEARAKGYKIALGSASRNAVLILDRLGIKELFDEIIDGNAVSKAKPDPEVFIMGAKSLKVPYDNCIVFEDAAAGIEAAHNAGMFAVGIGSSENLPQADLLLPGLNNITIEEICKRLQEVRK</sequence>
<dbReference type="Proteomes" id="UP000515561">
    <property type="component" value="Chromosome"/>
</dbReference>
<keyword evidence="2" id="KW-0597">Phosphoprotein</keyword>
<dbReference type="NCBIfam" id="TIGR01509">
    <property type="entry name" value="HAD-SF-IA-v3"/>
    <property type="match status" value="1"/>
</dbReference>
<dbReference type="PANTHER" id="PTHR46193:SF18">
    <property type="entry name" value="HEXITOL PHOSPHATASE B"/>
    <property type="match status" value="1"/>
</dbReference>
<dbReference type="InterPro" id="IPR023198">
    <property type="entry name" value="PGP-like_dom2"/>
</dbReference>
<comment type="cofactor">
    <cofactor evidence="12">
        <name>Mg(2+)</name>
        <dbReference type="ChEBI" id="CHEBI:18420"/>
    </cofactor>
    <text evidence="12">Binds 2 magnesium ions per subunit.</text>
</comment>
<gene>
    <name evidence="14" type="ORF">acsn021_38750</name>
</gene>
<feature type="binding site" evidence="12">
    <location>
        <position position="16"/>
    </location>
    <ligand>
        <name>Mg(2+)</name>
        <dbReference type="ChEBI" id="CHEBI:18420"/>
    </ligand>
</feature>
<dbReference type="Pfam" id="PF00702">
    <property type="entry name" value="Hydrolase"/>
    <property type="match status" value="1"/>
</dbReference>
<feature type="site" description="Important for catalytic activity and assists the phosphoryl transfer reaction to Asp8 by balancing charge and orienting the reacting groups" evidence="13">
    <location>
        <position position="152"/>
    </location>
</feature>
<dbReference type="InterPro" id="IPR010972">
    <property type="entry name" value="Beta-PGM"/>
</dbReference>
<feature type="active site" description="Nucleophile" evidence="10">
    <location>
        <position position="16"/>
    </location>
</feature>
<feature type="binding site" evidence="11">
    <location>
        <begin position="121"/>
        <end position="125"/>
    </location>
    <ligand>
        <name>substrate</name>
    </ligand>
</feature>
<evidence type="ECO:0000256" key="6">
    <source>
        <dbReference type="ARBA" id="ARBA00023277"/>
    </source>
</evidence>
<evidence type="ECO:0000256" key="12">
    <source>
        <dbReference type="PIRSR" id="PIRSR610972-3"/>
    </source>
</evidence>
<feature type="binding site" evidence="11">
    <location>
        <position position="59"/>
    </location>
    <ligand>
        <name>substrate</name>
    </ligand>
</feature>
<dbReference type="EC" id="5.4.2.6" evidence="8"/>
<evidence type="ECO:0000256" key="2">
    <source>
        <dbReference type="ARBA" id="ARBA00022553"/>
    </source>
</evidence>
<dbReference type="NCBIfam" id="TIGR01990">
    <property type="entry name" value="bPGM"/>
    <property type="match status" value="1"/>
</dbReference>
<evidence type="ECO:0000313" key="14">
    <source>
        <dbReference type="EMBL" id="BCJ96306.1"/>
    </source>
</evidence>
<keyword evidence="15" id="KW-1185">Reference proteome</keyword>
<evidence type="ECO:0000256" key="7">
    <source>
        <dbReference type="ARBA" id="ARBA00044926"/>
    </source>
</evidence>
<feature type="site" description="Important for catalytic activity and assists the phosphoryl transfer reaction to Asp8 by balancing charge and orienting the reacting groups" evidence="13">
    <location>
        <position position="121"/>
    </location>
</feature>
<dbReference type="GO" id="GO:0005975">
    <property type="term" value="P:carbohydrate metabolic process"/>
    <property type="evidence" value="ECO:0007669"/>
    <property type="project" value="InterPro"/>
</dbReference>
<keyword evidence="3 12" id="KW-0479">Metal-binding</keyword>
<dbReference type="CDD" id="cd02598">
    <property type="entry name" value="HAD_BPGM"/>
    <property type="match status" value="1"/>
</dbReference>
<dbReference type="PRINTS" id="PR00413">
    <property type="entry name" value="HADHALOGNASE"/>
</dbReference>
<keyword evidence="5" id="KW-0413">Isomerase</keyword>
<evidence type="ECO:0000256" key="1">
    <source>
        <dbReference type="ARBA" id="ARBA00006171"/>
    </source>
</evidence>
<organism evidence="14 15">
    <name type="scientific">Anaerocolumna cellulosilytica</name>
    <dbReference type="NCBI Taxonomy" id="433286"/>
    <lineage>
        <taxon>Bacteria</taxon>
        <taxon>Bacillati</taxon>
        <taxon>Bacillota</taxon>
        <taxon>Clostridia</taxon>
        <taxon>Lachnospirales</taxon>
        <taxon>Lachnospiraceae</taxon>
        <taxon>Anaerocolumna</taxon>
    </lineage>
</organism>
<feature type="binding site" evidence="12">
    <location>
        <position position="18"/>
    </location>
    <ligand>
        <name>Mg(2+)</name>
        <dbReference type="ChEBI" id="CHEBI:18420"/>
    </ligand>
</feature>
<protein>
    <recommendedName>
        <fullName evidence="9">Beta-phosphoglucomutase</fullName>
        <ecNumber evidence="8">5.4.2.6</ecNumber>
    </recommendedName>
</protein>
<dbReference type="InterPro" id="IPR023214">
    <property type="entry name" value="HAD_sf"/>
</dbReference>
<dbReference type="InterPro" id="IPR006439">
    <property type="entry name" value="HAD-SF_hydro_IA"/>
</dbReference>
<accession>A0A6S6R2E3</accession>
<dbReference type="Gene3D" id="3.40.50.1000">
    <property type="entry name" value="HAD superfamily/HAD-like"/>
    <property type="match status" value="1"/>
</dbReference>
<dbReference type="PANTHER" id="PTHR46193">
    <property type="entry name" value="6-PHOSPHOGLUCONATE PHOSPHATASE"/>
    <property type="match status" value="1"/>
</dbReference>
<dbReference type="EMBL" id="AP023367">
    <property type="protein sequence ID" value="BCJ96306.1"/>
    <property type="molecule type" value="Genomic_DNA"/>
</dbReference>
<evidence type="ECO:0000256" key="4">
    <source>
        <dbReference type="ARBA" id="ARBA00022842"/>
    </source>
</evidence>
<dbReference type="SFLD" id="SFLDS00003">
    <property type="entry name" value="Haloacid_Dehalogenase"/>
    <property type="match status" value="1"/>
</dbReference>
<dbReference type="InterPro" id="IPR051600">
    <property type="entry name" value="Beta-PGM-like"/>
</dbReference>
<dbReference type="SFLD" id="SFLDG01135">
    <property type="entry name" value="C1.5.6:_HAD__Beta-PGM__Phospha"/>
    <property type="match status" value="1"/>
</dbReference>